<dbReference type="PROSITE" id="PS50977">
    <property type="entry name" value="HTH_TETR_2"/>
    <property type="match status" value="1"/>
</dbReference>
<evidence type="ECO:0000256" key="1">
    <source>
        <dbReference type="ARBA" id="ARBA00023125"/>
    </source>
</evidence>
<dbReference type="GO" id="GO:0003677">
    <property type="term" value="F:DNA binding"/>
    <property type="evidence" value="ECO:0007669"/>
    <property type="project" value="UniProtKB-UniRule"/>
</dbReference>
<evidence type="ECO:0000256" key="2">
    <source>
        <dbReference type="PROSITE-ProRule" id="PRU00335"/>
    </source>
</evidence>
<dbReference type="Pfam" id="PF00440">
    <property type="entry name" value="TetR_N"/>
    <property type="match status" value="1"/>
</dbReference>
<organism evidence="4 5">
    <name type="scientific">Pontibacter lucknowensis</name>
    <dbReference type="NCBI Taxonomy" id="1077936"/>
    <lineage>
        <taxon>Bacteria</taxon>
        <taxon>Pseudomonadati</taxon>
        <taxon>Bacteroidota</taxon>
        <taxon>Cytophagia</taxon>
        <taxon>Cytophagales</taxon>
        <taxon>Hymenobacteraceae</taxon>
        <taxon>Pontibacter</taxon>
    </lineage>
</organism>
<name>A0A1N6WF72_9BACT</name>
<evidence type="ECO:0000259" key="3">
    <source>
        <dbReference type="PROSITE" id="PS50977"/>
    </source>
</evidence>
<dbReference type="InterPro" id="IPR001647">
    <property type="entry name" value="HTH_TetR"/>
</dbReference>
<reference evidence="5" key="1">
    <citation type="submission" date="2017-01" db="EMBL/GenBank/DDBJ databases">
        <authorList>
            <person name="Varghese N."/>
            <person name="Submissions S."/>
        </authorList>
    </citation>
    <scope>NUCLEOTIDE SEQUENCE [LARGE SCALE GENOMIC DNA]</scope>
    <source>
        <strain evidence="5">DM9</strain>
    </source>
</reference>
<keyword evidence="1 2" id="KW-0238">DNA-binding</keyword>
<evidence type="ECO:0000313" key="5">
    <source>
        <dbReference type="Proteomes" id="UP000185924"/>
    </source>
</evidence>
<sequence length="226" mass="26483">MRNLLANIKIKVEEKVYLKDPEASEKGRDIIKHGIFLIDELGLEAFTFKKLAERISSTEATIYRYFESKHMLLSYLISWYWNWLEYRLVFAINNIKPPEDRLRIAISILSGRIENDMEFEHIDEVTLQRIVVAESAKAYLTKEVDANNKEGFFLSYKRLCKRIADIVHEINPEYKYPASLVSTVAESAHYQKFFALHLPSLTNIQEDGGTELENFLTHMVFRTLER</sequence>
<dbReference type="Proteomes" id="UP000185924">
    <property type="component" value="Unassembled WGS sequence"/>
</dbReference>
<dbReference type="RefSeq" id="WP_040573640.1">
    <property type="nucleotide sequence ID" value="NZ_FTNM01000002.1"/>
</dbReference>
<dbReference type="EMBL" id="FTNM01000002">
    <property type="protein sequence ID" value="SIQ88803.1"/>
    <property type="molecule type" value="Genomic_DNA"/>
</dbReference>
<dbReference type="SUPFAM" id="SSF46689">
    <property type="entry name" value="Homeodomain-like"/>
    <property type="match status" value="1"/>
</dbReference>
<dbReference type="OrthoDB" id="649282at2"/>
<accession>A0A1N6WF72</accession>
<feature type="domain" description="HTH tetR-type" evidence="3">
    <location>
        <begin position="24"/>
        <end position="84"/>
    </location>
</feature>
<feature type="DNA-binding region" description="H-T-H motif" evidence="2">
    <location>
        <begin position="47"/>
        <end position="66"/>
    </location>
</feature>
<dbReference type="Gene3D" id="1.10.357.10">
    <property type="entry name" value="Tetracycline Repressor, domain 2"/>
    <property type="match status" value="1"/>
</dbReference>
<protein>
    <submittedName>
        <fullName evidence="4">Transcriptional regulator, TetR family</fullName>
    </submittedName>
</protein>
<dbReference type="STRING" id="1077936.SAMN05421545_1507"/>
<evidence type="ECO:0000313" key="4">
    <source>
        <dbReference type="EMBL" id="SIQ88803.1"/>
    </source>
</evidence>
<keyword evidence="5" id="KW-1185">Reference proteome</keyword>
<gene>
    <name evidence="4" type="ORF">SAMN05421545_1507</name>
</gene>
<dbReference type="InterPro" id="IPR009057">
    <property type="entry name" value="Homeodomain-like_sf"/>
</dbReference>
<dbReference type="AlphaFoldDB" id="A0A1N6WF72"/>
<proteinExistence type="predicted"/>